<protein>
    <submittedName>
        <fullName evidence="2">Helix-turn-helix domain-containing protein</fullName>
    </submittedName>
</protein>
<feature type="domain" description="HTH cro/C1-type" evidence="1">
    <location>
        <begin position="8"/>
        <end position="80"/>
    </location>
</feature>
<dbReference type="SUPFAM" id="SSF47413">
    <property type="entry name" value="lambda repressor-like DNA-binding domains"/>
    <property type="match status" value="1"/>
</dbReference>
<evidence type="ECO:0000313" key="2">
    <source>
        <dbReference type="EMBL" id="MBA5605627.1"/>
    </source>
</evidence>
<dbReference type="Pfam" id="PF13560">
    <property type="entry name" value="HTH_31"/>
    <property type="match status" value="1"/>
</dbReference>
<evidence type="ECO:0000259" key="1">
    <source>
        <dbReference type="SMART" id="SM00530"/>
    </source>
</evidence>
<dbReference type="Gene3D" id="1.10.260.40">
    <property type="entry name" value="lambda repressor-like DNA-binding domains"/>
    <property type="match status" value="1"/>
</dbReference>
<keyword evidence="3" id="KW-1185">Reference proteome</keyword>
<organism evidence="2 3">
    <name type="scientific">Rugamonas fusca</name>
    <dbReference type="NCBI Taxonomy" id="2758568"/>
    <lineage>
        <taxon>Bacteria</taxon>
        <taxon>Pseudomonadati</taxon>
        <taxon>Pseudomonadota</taxon>
        <taxon>Betaproteobacteria</taxon>
        <taxon>Burkholderiales</taxon>
        <taxon>Oxalobacteraceae</taxon>
        <taxon>Telluria group</taxon>
        <taxon>Rugamonas</taxon>
    </lineage>
</organism>
<dbReference type="AlphaFoldDB" id="A0A7W2I6M6"/>
<dbReference type="Gene3D" id="3.30.450.180">
    <property type="match status" value="1"/>
</dbReference>
<reference evidence="2 3" key="1">
    <citation type="submission" date="2020-07" db="EMBL/GenBank/DDBJ databases">
        <title>Novel species isolated from subtropical streams in China.</title>
        <authorList>
            <person name="Lu H."/>
        </authorList>
    </citation>
    <scope>NUCLEOTIDE SEQUENCE [LARGE SCALE GENOMIC DNA]</scope>
    <source>
        <strain evidence="2 3">FT3S</strain>
    </source>
</reference>
<dbReference type="EMBL" id="JACEZS010000007">
    <property type="protein sequence ID" value="MBA5605627.1"/>
    <property type="molecule type" value="Genomic_DNA"/>
</dbReference>
<proteinExistence type="predicted"/>
<accession>A0A7W2I6M6</accession>
<dbReference type="PANTHER" id="PTHR35010:SF2">
    <property type="entry name" value="BLL4672 PROTEIN"/>
    <property type="match status" value="1"/>
</dbReference>
<dbReference type="InterPro" id="IPR010982">
    <property type="entry name" value="Lambda_DNA-bd_dom_sf"/>
</dbReference>
<dbReference type="InterPro" id="IPR041413">
    <property type="entry name" value="MLTR_LBD"/>
</dbReference>
<dbReference type="RefSeq" id="WP_182216756.1">
    <property type="nucleotide sequence ID" value="NZ_JACEZS010000007.1"/>
</dbReference>
<comment type="caution">
    <text evidence="2">The sequence shown here is derived from an EMBL/GenBank/DDBJ whole genome shotgun (WGS) entry which is preliminary data.</text>
</comment>
<dbReference type="InterPro" id="IPR001387">
    <property type="entry name" value="Cro/C1-type_HTH"/>
</dbReference>
<dbReference type="Proteomes" id="UP000566711">
    <property type="component" value="Unassembled WGS sequence"/>
</dbReference>
<dbReference type="CDD" id="cd00093">
    <property type="entry name" value="HTH_XRE"/>
    <property type="match status" value="1"/>
</dbReference>
<evidence type="ECO:0000313" key="3">
    <source>
        <dbReference type="Proteomes" id="UP000566711"/>
    </source>
</evidence>
<dbReference type="PANTHER" id="PTHR35010">
    <property type="entry name" value="BLL4672 PROTEIN-RELATED"/>
    <property type="match status" value="1"/>
</dbReference>
<dbReference type="GO" id="GO:0003677">
    <property type="term" value="F:DNA binding"/>
    <property type="evidence" value="ECO:0007669"/>
    <property type="project" value="InterPro"/>
</dbReference>
<name>A0A7W2I6M6_9BURK</name>
<gene>
    <name evidence="2" type="ORF">H3H36_09660</name>
</gene>
<dbReference type="SMART" id="SM00530">
    <property type="entry name" value="HTH_XRE"/>
    <property type="match status" value="1"/>
</dbReference>
<dbReference type="Pfam" id="PF17765">
    <property type="entry name" value="MLTR_LBD"/>
    <property type="match status" value="1"/>
</dbReference>
<sequence>MHTTLGDYIRAHRERVTPASAGLPGGGRRRTPGLRREELAQLCDVSPTWLTWLEQGRPVAASARLLARLADVLRLSVAERAYLFSLAGRLDPQHDLDAGAAGQGLDALVRAINAPAYILDRQWDALAWNADAAALLRGWLDGSQGAGTPNLLRFMFLQPQARDLTVDWPERARRLVAEFRADTGRHAAQEPLASLIAQLVDASEAFRQLWTLQDVVGREGGARRFRDAAGAEQTFSQVTLHLAQRPDLKLVMLLPLAAGHGGALPPLDAE</sequence>